<dbReference type="GO" id="GO:0006122">
    <property type="term" value="P:mitochondrial electron transport, ubiquinol to cytochrome c"/>
    <property type="evidence" value="ECO:0007669"/>
    <property type="project" value="TreeGrafter"/>
</dbReference>
<feature type="transmembrane region" description="Helical" evidence="20">
    <location>
        <begin position="179"/>
        <end position="201"/>
    </location>
</feature>
<evidence type="ECO:0000256" key="17">
    <source>
        <dbReference type="ARBA" id="ARBA00061233"/>
    </source>
</evidence>
<evidence type="ECO:0000256" key="7">
    <source>
        <dbReference type="ARBA" id="ARBA00022660"/>
    </source>
</evidence>
<evidence type="ECO:0000313" key="23">
    <source>
        <dbReference type="EMBL" id="AEF79929.1"/>
    </source>
</evidence>
<keyword evidence="9 19" id="KW-0479">Metal-binding</keyword>
<dbReference type="InterPro" id="IPR048260">
    <property type="entry name" value="Cytochrome_b_C_euk/bac"/>
</dbReference>
<comment type="similarity">
    <text evidence="17 20">Belongs to the cytochrome b family.</text>
</comment>
<dbReference type="GO" id="GO:0046872">
    <property type="term" value="F:metal ion binding"/>
    <property type="evidence" value="ECO:0007669"/>
    <property type="project" value="UniProtKB-UniRule"/>
</dbReference>
<dbReference type="CDD" id="cd00290">
    <property type="entry name" value="cytochrome_b_C"/>
    <property type="match status" value="1"/>
</dbReference>
<dbReference type="InterPro" id="IPR036150">
    <property type="entry name" value="Cyt_b/b6_C_sf"/>
</dbReference>
<dbReference type="InterPro" id="IPR016174">
    <property type="entry name" value="Di-haem_cyt_TM"/>
</dbReference>
<dbReference type="InterPro" id="IPR005797">
    <property type="entry name" value="Cyt_b/b6_N"/>
</dbReference>
<dbReference type="InterPro" id="IPR005798">
    <property type="entry name" value="Cyt_b/b6_C"/>
</dbReference>
<evidence type="ECO:0000256" key="1">
    <source>
        <dbReference type="ARBA" id="ARBA00002566"/>
    </source>
</evidence>
<evidence type="ECO:0000256" key="5">
    <source>
        <dbReference type="ARBA" id="ARBA00022448"/>
    </source>
</evidence>
<feature type="domain" description="Cytochrome b/b6 C-terminal region profile" evidence="22">
    <location>
        <begin position="211"/>
        <end position="380"/>
    </location>
</feature>
<keyword evidence="10" id="KW-0999">Mitochondrion inner membrane</keyword>
<keyword evidence="14" id="KW-0830">Ubiquinone</keyword>
<keyword evidence="16 20" id="KW-0472">Membrane</keyword>
<comment type="function">
    <text evidence="1 20">Component of the ubiquinol-cytochrome c reductase complex (complex III or cytochrome b-c1 complex) that is part of the mitochondrial respiratory chain. The b-c1 complex mediates electron transfer from ubiquinol to cytochrome c. Contributes to the generation of a proton gradient across the mitochondrial membrane that is then used for ATP synthesis.</text>
</comment>
<feature type="binding site" description="axial binding residue" evidence="19">
    <location>
        <position position="183"/>
    </location>
    <ligand>
        <name>heme b</name>
        <dbReference type="ChEBI" id="CHEBI:60344"/>
        <label>b562</label>
    </ligand>
    <ligandPart>
        <name>Fe</name>
        <dbReference type="ChEBI" id="CHEBI:18248"/>
    </ligandPart>
</feature>
<dbReference type="SUPFAM" id="SSF81648">
    <property type="entry name" value="a domain/subunit of cytochrome bc1 complex (Ubiquinol-cytochrome c reductase)"/>
    <property type="match status" value="1"/>
</dbReference>
<feature type="transmembrane region" description="Helical" evidence="20">
    <location>
        <begin position="347"/>
        <end position="373"/>
    </location>
</feature>
<evidence type="ECO:0000259" key="22">
    <source>
        <dbReference type="PROSITE" id="PS51003"/>
    </source>
</evidence>
<proteinExistence type="inferred from homology"/>
<evidence type="ECO:0000256" key="20">
    <source>
        <dbReference type="RuleBase" id="RU362117"/>
    </source>
</evidence>
<dbReference type="GO" id="GO:0005743">
    <property type="term" value="C:mitochondrial inner membrane"/>
    <property type="evidence" value="ECO:0007669"/>
    <property type="project" value="UniProtKB-SubCell"/>
</dbReference>
<dbReference type="PANTHER" id="PTHR19271:SF16">
    <property type="entry name" value="CYTOCHROME B"/>
    <property type="match status" value="1"/>
</dbReference>
<evidence type="ECO:0000256" key="6">
    <source>
        <dbReference type="ARBA" id="ARBA00022617"/>
    </source>
</evidence>
<dbReference type="PIRSF" id="PIRSF038885">
    <property type="entry name" value="COB"/>
    <property type="match status" value="1"/>
</dbReference>
<feature type="transmembrane region" description="Helical" evidence="20">
    <location>
        <begin position="141"/>
        <end position="159"/>
    </location>
</feature>
<dbReference type="PROSITE" id="PS51002">
    <property type="entry name" value="CYTB_NTER"/>
    <property type="match status" value="1"/>
</dbReference>
<feature type="transmembrane region" description="Helical" evidence="20">
    <location>
        <begin position="31"/>
        <end position="57"/>
    </location>
</feature>
<keyword evidence="13 19" id="KW-0408">Iron</keyword>
<feature type="binding site" evidence="18">
    <location>
        <position position="202"/>
    </location>
    <ligand>
        <name>a ubiquinone</name>
        <dbReference type="ChEBI" id="CHEBI:16389"/>
    </ligand>
</feature>
<evidence type="ECO:0000256" key="10">
    <source>
        <dbReference type="ARBA" id="ARBA00022792"/>
    </source>
</evidence>
<evidence type="ECO:0000256" key="4">
    <source>
        <dbReference type="ARBA" id="ARBA00013531"/>
    </source>
</evidence>
<dbReference type="Pfam" id="PF00032">
    <property type="entry name" value="Cytochrom_B_C"/>
    <property type="match status" value="1"/>
</dbReference>
<dbReference type="InterPro" id="IPR048259">
    <property type="entry name" value="Cytochrome_b_N_euk/bac"/>
</dbReference>
<evidence type="ECO:0000256" key="13">
    <source>
        <dbReference type="ARBA" id="ARBA00023004"/>
    </source>
</evidence>
<evidence type="ECO:0000256" key="18">
    <source>
        <dbReference type="PIRSR" id="PIRSR038885-1"/>
    </source>
</evidence>
<keyword evidence="8 20" id="KW-0812">Transmembrane</keyword>
<feature type="binding site" description="axial binding residue" evidence="19">
    <location>
        <position position="84"/>
    </location>
    <ligand>
        <name>heme b</name>
        <dbReference type="ChEBI" id="CHEBI:60344"/>
        <label>b562</label>
    </ligand>
    <ligandPart>
        <name>Fe</name>
        <dbReference type="ChEBI" id="CHEBI:18248"/>
    </ligandPart>
</feature>
<dbReference type="SUPFAM" id="SSF81342">
    <property type="entry name" value="Transmembrane di-heme cytochromes"/>
    <property type="match status" value="1"/>
</dbReference>
<reference evidence="23" key="1">
    <citation type="submission" date="2011-03" db="EMBL/GenBank/DDBJ databases">
        <title>Phylogeography of lizard Takydromus septentrionalis from China.</title>
        <authorList>
            <person name="Cai Y."/>
        </authorList>
    </citation>
    <scope>NUCLEOTIDE SEQUENCE</scope>
    <source>
        <strain evidence="23">H02</strain>
    </source>
</reference>
<dbReference type="InterPro" id="IPR027387">
    <property type="entry name" value="Cytb/b6-like_sf"/>
</dbReference>
<feature type="transmembrane region" description="Helical" evidence="20">
    <location>
        <begin position="78"/>
        <end position="99"/>
    </location>
</feature>
<dbReference type="GO" id="GO:0008121">
    <property type="term" value="F:quinol-cytochrome-c reductase activity"/>
    <property type="evidence" value="ECO:0007669"/>
    <property type="project" value="InterPro"/>
</dbReference>
<keyword evidence="7 20" id="KW-0679">Respiratory chain</keyword>
<accession>L7NCF5</accession>
<name>L7NCF5_9SAUR</name>
<evidence type="ECO:0000256" key="14">
    <source>
        <dbReference type="ARBA" id="ARBA00023075"/>
    </source>
</evidence>
<evidence type="ECO:0000256" key="15">
    <source>
        <dbReference type="ARBA" id="ARBA00023128"/>
    </source>
</evidence>
<evidence type="ECO:0000256" key="9">
    <source>
        <dbReference type="ARBA" id="ARBA00022723"/>
    </source>
</evidence>
<comment type="subunit">
    <text evidence="3">The cytochrome bc1 complex contains 3 respiratory subunits (MT-CYB, CYC1 and UQCRFS1), 2 core proteins (UQCRC1 and UQCRC2) and probably 6 low-molecular weight proteins.</text>
</comment>
<dbReference type="FunFam" id="1.20.810.10:FF:000002">
    <property type="entry name" value="Cytochrome b"/>
    <property type="match status" value="1"/>
</dbReference>
<feature type="transmembrane region" description="Helical" evidence="20">
    <location>
        <begin position="321"/>
        <end position="341"/>
    </location>
</feature>
<dbReference type="GO" id="GO:0045275">
    <property type="term" value="C:respiratory chain complex III"/>
    <property type="evidence" value="ECO:0007669"/>
    <property type="project" value="InterPro"/>
</dbReference>
<keyword evidence="6 19" id="KW-0349">Heme</keyword>
<dbReference type="EMBL" id="JF693565">
    <property type="protein sequence ID" value="AEF79929.1"/>
    <property type="molecule type" value="Genomic_DNA"/>
</dbReference>
<dbReference type="InterPro" id="IPR030689">
    <property type="entry name" value="Cytochrome_b"/>
</dbReference>
<keyword evidence="11 20" id="KW-0249">Electron transport</keyword>
<evidence type="ECO:0000259" key="21">
    <source>
        <dbReference type="PROSITE" id="PS51002"/>
    </source>
</evidence>
<feature type="transmembrane region" description="Helical" evidence="20">
    <location>
        <begin position="230"/>
        <end position="251"/>
    </location>
</feature>
<feature type="transmembrane region" description="Helical" evidence="20">
    <location>
        <begin position="289"/>
        <end position="309"/>
    </location>
</feature>
<feature type="binding site" description="axial binding residue" evidence="19">
    <location>
        <position position="98"/>
    </location>
    <ligand>
        <name>heme b</name>
        <dbReference type="ChEBI" id="CHEBI:60344"/>
        <label>b566</label>
    </ligand>
    <ligandPart>
        <name>Fe</name>
        <dbReference type="ChEBI" id="CHEBI:18248"/>
    </ligandPart>
</feature>
<dbReference type="AlphaFoldDB" id="L7NCF5"/>
<dbReference type="PROSITE" id="PS51003">
    <property type="entry name" value="CYTB_CTER"/>
    <property type="match status" value="1"/>
</dbReference>
<feature type="transmembrane region" description="Helical" evidence="20">
    <location>
        <begin position="114"/>
        <end position="134"/>
    </location>
</feature>
<gene>
    <name evidence="23" type="primary">cytb</name>
</gene>
<dbReference type="GO" id="GO:0016491">
    <property type="term" value="F:oxidoreductase activity"/>
    <property type="evidence" value="ECO:0007669"/>
    <property type="project" value="UniProtKB-UniRule"/>
</dbReference>
<keyword evidence="5 20" id="KW-0813">Transport</keyword>
<keyword evidence="15 20" id="KW-0496">Mitochondrion</keyword>
<evidence type="ECO:0000256" key="3">
    <source>
        <dbReference type="ARBA" id="ARBA00011660"/>
    </source>
</evidence>
<protein>
    <recommendedName>
        <fullName evidence="4 20">Cytochrome b</fullName>
    </recommendedName>
</protein>
<keyword evidence="12 20" id="KW-1133">Transmembrane helix</keyword>
<dbReference type="Pfam" id="PF00033">
    <property type="entry name" value="Cytochrome_B"/>
    <property type="match status" value="1"/>
</dbReference>
<feature type="binding site" description="axial binding residue" evidence="19">
    <location>
        <position position="197"/>
    </location>
    <ligand>
        <name>heme b</name>
        <dbReference type="ChEBI" id="CHEBI:60344"/>
        <label>b566</label>
    </ligand>
    <ligandPart>
        <name>Fe</name>
        <dbReference type="ChEBI" id="CHEBI:18248"/>
    </ligandPart>
</feature>
<comment type="cofactor">
    <cofactor evidence="19">
        <name>heme</name>
        <dbReference type="ChEBI" id="CHEBI:30413"/>
    </cofactor>
    <text evidence="19">Binds 2 heme groups non-covalently.</text>
</comment>
<geneLocation type="mitochondrion" evidence="23"/>
<comment type="subcellular location">
    <subcellularLocation>
        <location evidence="2">Mitochondrion inner membrane</location>
        <topology evidence="2">Multi-pass membrane protein</topology>
    </subcellularLocation>
</comment>
<evidence type="ECO:0000256" key="11">
    <source>
        <dbReference type="ARBA" id="ARBA00022982"/>
    </source>
</evidence>
<evidence type="ECO:0000256" key="16">
    <source>
        <dbReference type="ARBA" id="ARBA00023136"/>
    </source>
</evidence>
<dbReference type="Gene3D" id="1.20.810.10">
    <property type="entry name" value="Cytochrome Bc1 Complex, Chain C"/>
    <property type="match status" value="1"/>
</dbReference>
<sequence>MMVNPRKQHPLLKIINASFIDLPTPSNISAWWNFGSLLGLCLIIQIMTGLFLAMHYTADILSAFSSIAHIHRDVQYGWLIRNLHANGASMFFICIYLHIGRGLYYGSYLFVETWNIGVILLLLTMATAFMGYVLPWGQMSFWGATVITNLLSAVPYIGTTLVEWVWGGFAVDNATLTRFFTLHFVLPFIIMGTSLVHLLFLHETGSNNPTGLNSNTDKIPFHPYYTYKDLLGALLMMSSLLLLALISPNLLGDPENFSPANPLVTPPHIKPEWYFLFAYAILRSIPNKLGGVLALLFSILILFIMPFTHLSKQRTMSFRPLSQMLFWLLISDILILTWIGGQPVEHPFIVIGQLASALYFMIFLLLMPSLSLLENKLLKW</sequence>
<evidence type="ECO:0000256" key="19">
    <source>
        <dbReference type="PIRSR" id="PIRSR038885-2"/>
    </source>
</evidence>
<evidence type="ECO:0000256" key="2">
    <source>
        <dbReference type="ARBA" id="ARBA00004448"/>
    </source>
</evidence>
<feature type="domain" description="Cytochrome b/b6 N-terminal region profile" evidence="21">
    <location>
        <begin position="2"/>
        <end position="210"/>
    </location>
</feature>
<dbReference type="PANTHER" id="PTHR19271">
    <property type="entry name" value="CYTOCHROME B"/>
    <property type="match status" value="1"/>
</dbReference>
<comment type="cofactor">
    <cofactor evidence="20">
        <name>heme b</name>
        <dbReference type="ChEBI" id="CHEBI:60344"/>
    </cofactor>
    <text evidence="20">Binds 2 heme groups non-covalently.</text>
</comment>
<dbReference type="CDD" id="cd00284">
    <property type="entry name" value="Cytochrome_b_N"/>
    <property type="match status" value="1"/>
</dbReference>
<evidence type="ECO:0000256" key="12">
    <source>
        <dbReference type="ARBA" id="ARBA00022989"/>
    </source>
</evidence>
<evidence type="ECO:0000256" key="8">
    <source>
        <dbReference type="ARBA" id="ARBA00022692"/>
    </source>
</evidence>
<organism evidence="23">
    <name type="scientific">Takydromus septentrionalis</name>
    <dbReference type="NCBI Taxonomy" id="80462"/>
    <lineage>
        <taxon>Eukaryota</taxon>
        <taxon>Metazoa</taxon>
        <taxon>Chordata</taxon>
        <taxon>Craniata</taxon>
        <taxon>Vertebrata</taxon>
        <taxon>Euteleostomi</taxon>
        <taxon>Lepidosauria</taxon>
        <taxon>Squamata</taxon>
        <taxon>Bifurcata</taxon>
        <taxon>Unidentata</taxon>
        <taxon>Episquamata</taxon>
        <taxon>Laterata</taxon>
        <taxon>Lacertibaenia</taxon>
        <taxon>Lacertidae</taxon>
        <taxon>Takydromus</taxon>
    </lineage>
</organism>